<gene>
    <name evidence="2" type="ORF">IV203_023107</name>
</gene>
<feature type="compositionally biased region" description="Polar residues" evidence="1">
    <location>
        <begin position="1"/>
        <end position="15"/>
    </location>
</feature>
<dbReference type="EMBL" id="JAGRRH010000026">
    <property type="protein sequence ID" value="KAG7341156.1"/>
    <property type="molecule type" value="Genomic_DNA"/>
</dbReference>
<dbReference type="Proteomes" id="UP000693970">
    <property type="component" value="Unassembled WGS sequence"/>
</dbReference>
<feature type="region of interest" description="Disordered" evidence="1">
    <location>
        <begin position="57"/>
        <end position="92"/>
    </location>
</feature>
<reference evidence="2" key="1">
    <citation type="journal article" date="2021" name="Sci. Rep.">
        <title>Diploid genomic architecture of Nitzschia inconspicua, an elite biomass production diatom.</title>
        <authorList>
            <person name="Oliver A."/>
            <person name="Podell S."/>
            <person name="Pinowska A."/>
            <person name="Traller J.C."/>
            <person name="Smith S.R."/>
            <person name="McClure R."/>
            <person name="Beliaev A."/>
            <person name="Bohutskyi P."/>
            <person name="Hill E.A."/>
            <person name="Rabines A."/>
            <person name="Zheng H."/>
            <person name="Allen L.Z."/>
            <person name="Kuo A."/>
            <person name="Grigoriev I.V."/>
            <person name="Allen A.E."/>
            <person name="Hazlebeck D."/>
            <person name="Allen E.E."/>
        </authorList>
    </citation>
    <scope>NUCLEOTIDE SEQUENCE</scope>
    <source>
        <strain evidence="2">Hildebrandi</strain>
    </source>
</reference>
<dbReference type="AlphaFoldDB" id="A0A9K3PBY2"/>
<evidence type="ECO:0000313" key="2">
    <source>
        <dbReference type="EMBL" id="KAG7341156.1"/>
    </source>
</evidence>
<feature type="compositionally biased region" description="Polar residues" evidence="1">
    <location>
        <begin position="79"/>
        <end position="92"/>
    </location>
</feature>
<sequence length="92" mass="9365">MTSTIPETPSFGSSDPQAPQLTPPMPPPEGDSITIVLMPPLHGDSSTIVPPAVATTISASAHAPDPPTAHTALDGELRSSASTLSATQNYPH</sequence>
<feature type="compositionally biased region" description="Low complexity" evidence="1">
    <location>
        <begin position="58"/>
        <end position="72"/>
    </location>
</feature>
<keyword evidence="3" id="KW-1185">Reference proteome</keyword>
<reference evidence="2" key="2">
    <citation type="submission" date="2021-04" db="EMBL/GenBank/DDBJ databases">
        <authorList>
            <person name="Podell S."/>
        </authorList>
    </citation>
    <scope>NUCLEOTIDE SEQUENCE</scope>
    <source>
        <strain evidence="2">Hildebrandi</strain>
    </source>
</reference>
<organism evidence="2 3">
    <name type="scientific">Nitzschia inconspicua</name>
    <dbReference type="NCBI Taxonomy" id="303405"/>
    <lineage>
        <taxon>Eukaryota</taxon>
        <taxon>Sar</taxon>
        <taxon>Stramenopiles</taxon>
        <taxon>Ochrophyta</taxon>
        <taxon>Bacillariophyta</taxon>
        <taxon>Bacillariophyceae</taxon>
        <taxon>Bacillariophycidae</taxon>
        <taxon>Bacillariales</taxon>
        <taxon>Bacillariaceae</taxon>
        <taxon>Nitzschia</taxon>
    </lineage>
</organism>
<feature type="region of interest" description="Disordered" evidence="1">
    <location>
        <begin position="1"/>
        <end position="42"/>
    </location>
</feature>
<protein>
    <submittedName>
        <fullName evidence="2">Uncharacterized protein</fullName>
    </submittedName>
</protein>
<evidence type="ECO:0000313" key="3">
    <source>
        <dbReference type="Proteomes" id="UP000693970"/>
    </source>
</evidence>
<comment type="caution">
    <text evidence="2">The sequence shown here is derived from an EMBL/GenBank/DDBJ whole genome shotgun (WGS) entry which is preliminary data.</text>
</comment>
<accession>A0A9K3PBY2</accession>
<evidence type="ECO:0000256" key="1">
    <source>
        <dbReference type="SAM" id="MobiDB-lite"/>
    </source>
</evidence>
<proteinExistence type="predicted"/>
<name>A0A9K3PBY2_9STRA</name>